<reference evidence="1" key="1">
    <citation type="submission" date="2021-01" db="EMBL/GenBank/DDBJ databases">
        <title>Complete genome sequence of Clostridiales bacterium R-7.</title>
        <authorList>
            <person name="Mahoney-Kurpe S.C."/>
            <person name="Palevich N."/>
            <person name="Koike S."/>
            <person name="Moon C.D."/>
            <person name="Attwood G.T."/>
        </authorList>
    </citation>
    <scope>NUCLEOTIDE SEQUENCE</scope>
    <source>
        <strain evidence="1">R-7</strain>
    </source>
</reference>
<keyword evidence="1" id="KW-0808">Transferase</keyword>
<sequence>MKHYDVVALGELLIDFAPHSVNEAGYPVLSANPGGAPGNFLAALTKYGCRTAMIGKVGDDAFGKALVKTLEDAGIDARGIRIDPNVFTTLAFVSLDASGNRDFSFARKPGADTCLTPEEVDEELIADAKVFHFGTLSLTDEPAAGATRHAIELAKRHGALISLDPNLRKPLWKREEDAREAIEWSLHQADIVKISDEEIDWLWGFSPEEGAEKLLREYGASLVYATLGPKGCYAANGTNRVTVQSPSGIHVVDTTGAGDIFGGSATSQFIRCKKTPADLTETELRRIVSFACTAASLSTQTHGGIASVPEYSDVTRKMEE</sequence>
<gene>
    <name evidence="1" type="ORF">JYE49_00490</name>
</gene>
<dbReference type="EMBL" id="CP068393">
    <property type="protein sequence ID" value="QUC68551.1"/>
    <property type="molecule type" value="Genomic_DNA"/>
</dbReference>
<name>A0AC61N9I3_9FIRM</name>
<accession>A0AC61N9I3</accession>
<organism evidence="1 2">
    <name type="scientific">Aristaeella hokkaidonensis</name>
    <dbReference type="NCBI Taxonomy" id="3046382"/>
    <lineage>
        <taxon>Bacteria</taxon>
        <taxon>Bacillati</taxon>
        <taxon>Bacillota</taxon>
        <taxon>Clostridia</taxon>
        <taxon>Eubacteriales</taxon>
        <taxon>Aristaeellaceae</taxon>
        <taxon>Aristaeella</taxon>
    </lineage>
</organism>
<dbReference type="Proteomes" id="UP000682782">
    <property type="component" value="Chromosome"/>
</dbReference>
<keyword evidence="2" id="KW-1185">Reference proteome</keyword>
<evidence type="ECO:0000313" key="1">
    <source>
        <dbReference type="EMBL" id="QUC68551.1"/>
    </source>
</evidence>
<protein>
    <submittedName>
        <fullName evidence="1">Carbohydrate kinase</fullName>
    </submittedName>
</protein>
<keyword evidence="1" id="KW-0418">Kinase</keyword>
<evidence type="ECO:0000313" key="2">
    <source>
        <dbReference type="Proteomes" id="UP000682782"/>
    </source>
</evidence>
<proteinExistence type="predicted"/>